<organism evidence="1 2">
    <name type="scientific">Tautonia sociabilis</name>
    <dbReference type="NCBI Taxonomy" id="2080755"/>
    <lineage>
        <taxon>Bacteria</taxon>
        <taxon>Pseudomonadati</taxon>
        <taxon>Planctomycetota</taxon>
        <taxon>Planctomycetia</taxon>
        <taxon>Isosphaerales</taxon>
        <taxon>Isosphaeraceae</taxon>
        <taxon>Tautonia</taxon>
    </lineage>
</organism>
<reference evidence="1 2" key="2">
    <citation type="submission" date="2019-01" db="EMBL/GenBank/DDBJ databases">
        <title>Tautonia sociabilis, a novel thermotolerant planctomycete of Isosphaeraceae family, isolated from a 4000 m deep subterranean habitat.</title>
        <authorList>
            <person name="Kovaleva O.L."/>
            <person name="Elcheninov A.G."/>
            <person name="Van Heerden E."/>
            <person name="Toshchakov S.V."/>
            <person name="Novikov A."/>
            <person name="Bonch-Osmolovskaya E.A."/>
            <person name="Kublanov I.V."/>
        </authorList>
    </citation>
    <scope>NUCLEOTIDE SEQUENCE [LARGE SCALE GENOMIC DNA]</scope>
    <source>
        <strain evidence="1 2">GM2012</strain>
    </source>
</reference>
<dbReference type="AlphaFoldDB" id="A0A432ME71"/>
<dbReference type="EMBL" id="RYZH01000058">
    <property type="protein sequence ID" value="RUL83547.1"/>
    <property type="molecule type" value="Genomic_DNA"/>
</dbReference>
<dbReference type="Proteomes" id="UP000280296">
    <property type="component" value="Unassembled WGS sequence"/>
</dbReference>
<reference evidence="1 2" key="1">
    <citation type="submission" date="2018-12" db="EMBL/GenBank/DDBJ databases">
        <authorList>
            <person name="Toschakov S.V."/>
        </authorList>
    </citation>
    <scope>NUCLEOTIDE SEQUENCE [LARGE SCALE GENOMIC DNA]</scope>
    <source>
        <strain evidence="1 2">GM2012</strain>
    </source>
</reference>
<proteinExistence type="predicted"/>
<comment type="caution">
    <text evidence="1">The sequence shown here is derived from an EMBL/GenBank/DDBJ whole genome shotgun (WGS) entry which is preliminary data.</text>
</comment>
<protein>
    <submittedName>
        <fullName evidence="1">Uncharacterized protein</fullName>
    </submittedName>
</protein>
<gene>
    <name evidence="1" type="ORF">TsocGM_21825</name>
</gene>
<evidence type="ECO:0000313" key="1">
    <source>
        <dbReference type="EMBL" id="RUL83547.1"/>
    </source>
</evidence>
<dbReference type="OrthoDB" id="530017at2"/>
<dbReference type="RefSeq" id="WP_126727582.1">
    <property type="nucleotide sequence ID" value="NZ_RYZH01000058.1"/>
</dbReference>
<sequence length="307" mass="34538">MSQREEGPVDADGDLNAFKDYLSEPRFRIRLDDQVNAAVRAALAETSAEKFPLDPSRVSGEDFADRLAAYETAVRPLQAKAALLGRWATPEQLPTLTNMLARMSDGCADTQSGQSMWVDLRLYPLSLLLYCVGIASLAADNYRAFAVAHSKMIDARTRRSGSRGINIVVPVVDAMQDVASTSAWRHVEAYKQKRVPESEHLFKVLRPVLDELLFLGSSYERLFDRYEILRALIYAEVTDTGRGPVGRFGWKYYGGEDNPFADLRAEAAREKDDWGPVRAGLFRGAYERFEQTAAKFEKDFLSRLGWH</sequence>
<keyword evidence="2" id="KW-1185">Reference proteome</keyword>
<name>A0A432ME71_9BACT</name>
<accession>A0A432ME71</accession>
<evidence type="ECO:0000313" key="2">
    <source>
        <dbReference type="Proteomes" id="UP000280296"/>
    </source>
</evidence>